<keyword evidence="3" id="KW-1185">Reference proteome</keyword>
<dbReference type="RefSeq" id="WP_350791793.1">
    <property type="nucleotide sequence ID" value="NZ_JBEPEK010000800.1"/>
</dbReference>
<reference evidence="2 3" key="1">
    <citation type="submission" date="2024-06" db="EMBL/GenBank/DDBJ databases">
        <title>The Natural Products Discovery Center: Release of the First 8490 Sequenced Strains for Exploring Actinobacteria Biosynthetic Diversity.</title>
        <authorList>
            <person name="Kalkreuter E."/>
            <person name="Kautsar S.A."/>
            <person name="Yang D."/>
            <person name="Bader C.D."/>
            <person name="Teijaro C.N."/>
            <person name="Fluegel L."/>
            <person name="Davis C.M."/>
            <person name="Simpson J.R."/>
            <person name="Lauterbach L."/>
            <person name="Steele A.D."/>
            <person name="Gui C."/>
            <person name="Meng S."/>
            <person name="Li G."/>
            <person name="Viehrig K."/>
            <person name="Ye F."/>
            <person name="Su P."/>
            <person name="Kiefer A.F."/>
            <person name="Nichols A."/>
            <person name="Cepeda A.J."/>
            <person name="Yan W."/>
            <person name="Fan B."/>
            <person name="Jiang Y."/>
            <person name="Adhikari A."/>
            <person name="Zheng C.-J."/>
            <person name="Schuster L."/>
            <person name="Cowan T.M."/>
            <person name="Smanski M.J."/>
            <person name="Chevrette M.G."/>
            <person name="De Carvalho L.P.S."/>
            <person name="Shen B."/>
        </authorList>
    </citation>
    <scope>NUCLEOTIDE SEQUENCE [LARGE SCALE GENOMIC DNA]</scope>
    <source>
        <strain evidence="2 3">NPDC000234</strain>
    </source>
</reference>
<sequence>MGRPQLTDPRALRAYAHPFRLTITGLLRREGTRSRPPGPRSRRHDGFGHPTQELGTKPKPQPQPQLQPQAEAEELHS</sequence>
<evidence type="ECO:0000313" key="3">
    <source>
        <dbReference type="Proteomes" id="UP001474181"/>
    </source>
</evidence>
<name>A0ABV1XEE4_9ACTN</name>
<accession>A0ABV1XEE4</accession>
<evidence type="ECO:0008006" key="4">
    <source>
        <dbReference type="Google" id="ProtNLM"/>
    </source>
</evidence>
<proteinExistence type="predicted"/>
<dbReference type="Proteomes" id="UP001474181">
    <property type="component" value="Unassembled WGS sequence"/>
</dbReference>
<dbReference type="EMBL" id="JBEPEK010000800">
    <property type="protein sequence ID" value="MER7187396.1"/>
    <property type="molecule type" value="Genomic_DNA"/>
</dbReference>
<gene>
    <name evidence="2" type="ORF">ABT404_49405</name>
</gene>
<comment type="caution">
    <text evidence="2">The sequence shown here is derived from an EMBL/GenBank/DDBJ whole genome shotgun (WGS) entry which is preliminary data.</text>
</comment>
<organism evidence="2 3">
    <name type="scientific">Streptomyces hyaluromycini</name>
    <dbReference type="NCBI Taxonomy" id="1377993"/>
    <lineage>
        <taxon>Bacteria</taxon>
        <taxon>Bacillati</taxon>
        <taxon>Actinomycetota</taxon>
        <taxon>Actinomycetes</taxon>
        <taxon>Kitasatosporales</taxon>
        <taxon>Streptomycetaceae</taxon>
        <taxon>Streptomyces</taxon>
    </lineage>
</organism>
<feature type="region of interest" description="Disordered" evidence="1">
    <location>
        <begin position="25"/>
        <end position="77"/>
    </location>
</feature>
<evidence type="ECO:0000313" key="2">
    <source>
        <dbReference type="EMBL" id="MER7187396.1"/>
    </source>
</evidence>
<protein>
    <recommendedName>
        <fullName evidence="4">Transposase</fullName>
    </recommendedName>
</protein>
<evidence type="ECO:0000256" key="1">
    <source>
        <dbReference type="SAM" id="MobiDB-lite"/>
    </source>
</evidence>